<dbReference type="OrthoDB" id="4250793at2759"/>
<comment type="caution">
    <text evidence="1">The sequence shown here is derived from an EMBL/GenBank/DDBJ whole genome shotgun (WGS) entry which is preliminary data.</text>
</comment>
<evidence type="ECO:0000313" key="1">
    <source>
        <dbReference type="EMBL" id="TEY61074.1"/>
    </source>
</evidence>
<sequence length="132" mass="14795">MHIEISAAVVLKTFVRQAGSVTGEIALVLLREGKMIKVETKSLFGEKNHVAKRNAVTITQLAANSVEITLNEDIRLEKLNVNIVAPDRPVELLFTDCKNSLVGILLRLNQYASQKFRIDYNDVYRKPNCGEL</sequence>
<reference evidence="1 2" key="1">
    <citation type="submission" date="2017-11" db="EMBL/GenBank/DDBJ databases">
        <title>Comparative genomics of Botrytis spp.</title>
        <authorList>
            <person name="Valero-Jimenez C.A."/>
            <person name="Tapia P."/>
            <person name="Veloso J."/>
            <person name="Silva-Moreno E."/>
            <person name="Staats M."/>
            <person name="Valdes J.H."/>
            <person name="Van Kan J.A.L."/>
        </authorList>
    </citation>
    <scope>NUCLEOTIDE SEQUENCE [LARGE SCALE GENOMIC DNA]</scope>
    <source>
        <strain evidence="1 2">MUCL2830</strain>
    </source>
</reference>
<dbReference type="Proteomes" id="UP000297299">
    <property type="component" value="Unassembled WGS sequence"/>
</dbReference>
<keyword evidence="2" id="KW-1185">Reference proteome</keyword>
<name>A0A4Y8D122_9HELO</name>
<dbReference type="EMBL" id="PHWZ01000175">
    <property type="protein sequence ID" value="TEY61074.1"/>
    <property type="molecule type" value="Genomic_DNA"/>
</dbReference>
<gene>
    <name evidence="1" type="ORF">BOTCAL_0175g00020</name>
</gene>
<dbReference type="AlphaFoldDB" id="A0A4Y8D122"/>
<protein>
    <submittedName>
        <fullName evidence="1">Uncharacterized protein</fullName>
    </submittedName>
</protein>
<organism evidence="1 2">
    <name type="scientific">Botryotinia calthae</name>
    <dbReference type="NCBI Taxonomy" id="38488"/>
    <lineage>
        <taxon>Eukaryota</taxon>
        <taxon>Fungi</taxon>
        <taxon>Dikarya</taxon>
        <taxon>Ascomycota</taxon>
        <taxon>Pezizomycotina</taxon>
        <taxon>Leotiomycetes</taxon>
        <taxon>Helotiales</taxon>
        <taxon>Sclerotiniaceae</taxon>
        <taxon>Botryotinia</taxon>
    </lineage>
</organism>
<accession>A0A4Y8D122</accession>
<proteinExistence type="predicted"/>
<evidence type="ECO:0000313" key="2">
    <source>
        <dbReference type="Proteomes" id="UP000297299"/>
    </source>
</evidence>